<accession>A0A6J1PBL5</accession>
<dbReference type="Gene3D" id="3.40.50.410">
    <property type="entry name" value="von Willebrand factor, type A domain"/>
    <property type="match status" value="1"/>
</dbReference>
<evidence type="ECO:0000259" key="2">
    <source>
        <dbReference type="PROSITE" id="PS50234"/>
    </source>
</evidence>
<dbReference type="PANTHER" id="PTHR10338:SF108">
    <property type="entry name" value="INTER-ALPHA-TRYPSIN INHIBITOR HEAVY CHAIN H4-LIKE PROTEIN"/>
    <property type="match status" value="1"/>
</dbReference>
<dbReference type="GeneID" id="112058426"/>
<dbReference type="PANTHER" id="PTHR10338">
    <property type="entry name" value="INTER-ALPHA-TRYPSIN INHIBITOR HEAVY CHAIN FAMILY MEMBER"/>
    <property type="match status" value="1"/>
</dbReference>
<dbReference type="GO" id="GO:0032991">
    <property type="term" value="C:protein-containing complex"/>
    <property type="evidence" value="ECO:0007669"/>
    <property type="project" value="UniProtKB-ARBA"/>
</dbReference>
<dbReference type="SMART" id="SM00327">
    <property type="entry name" value="VWA"/>
    <property type="match status" value="1"/>
</dbReference>
<dbReference type="PROSITE" id="PS51468">
    <property type="entry name" value="VIT"/>
    <property type="match status" value="1"/>
</dbReference>
<name>A0A6J1PBL5_BICAN</name>
<feature type="domain" description="VIT" evidence="3">
    <location>
        <begin position="40"/>
        <end position="169"/>
    </location>
</feature>
<sequence>MLLRGLVALFVSVLAASVHSAVLPAQYEHLVVATDHPIVRRSVDSTTEIPYKPIKKTEMRVRSEVALRYARTSVITHVANPDSRPQEATFRMLLPDTAFISGFTMTIGEQSYTAYVKGKQEAKQIYSQAVSQGSAAALVATKARNSNHFTVSVNVEGNTTAIFDLRYEDFLVRRNGLYSHVINLHPGALVPVMEVVVHIKESQQITKLNVPELRTGNEIDATKNDARNPMAVIQNGTDDKEVTVTFTPDLKEQRRLAKLYLDKSSGDGTALGQFVVEYDVERSNDGEILVNDGYFVHFLAPTSLPALRKHVVFVLDTSGSMYGREIDQLRKAMDVILSELNPYDYFNIIEFNSDVKMYELEDGDEYAYYSYTYYKYDYKNTVPPAIASPTNIAKAKAIVSGLESEKLTDINSALDAALSIIKAGVRLTDNKNHDENRKLINQLEPMIIFLTDGQPVEGETDTDRIIELVTEKNTGDMKAALYSLAFGDGADRDFLRKLSLRNDGFMRHIYEAADAALQLQDFYRQVSSPLLANVKFTYPANQIIEGSVSRNQFRTINKGSEAVVVGKVADDVTEMTSQIDAYSGANEDMRLIECRIDKTVLVRRIKDDFLPLERLWAYLTIKQLLDKRDAGDHGSDKNSPEKMALDIALKYSFVTPLTSLVVVKPNETVHDTLDVESVDNLDSAGYTIQGSRLSVGYTSKSMMAVPSVLFAAAPMWPSRKTSGLIKDTTTQTSVQTTVPSKNYHLEGFEWTSSLLNVSADALTVRGANGEQVSLKLTTDINPPVAVSGDVACSNSTYAVDTSDETGSVCVYVTRCYAARSITADDYQNSYCVVNNRYAGICCPEDKLMF</sequence>
<feature type="chain" id="PRO_5045860985" evidence="1">
    <location>
        <begin position="21"/>
        <end position="849"/>
    </location>
</feature>
<evidence type="ECO:0000313" key="5">
    <source>
        <dbReference type="RefSeq" id="XP_023955028.2"/>
    </source>
</evidence>
<dbReference type="SUPFAM" id="SSF53300">
    <property type="entry name" value="vWA-like"/>
    <property type="match status" value="1"/>
</dbReference>
<dbReference type="InterPro" id="IPR050934">
    <property type="entry name" value="ITIH"/>
</dbReference>
<dbReference type="RefSeq" id="XP_023955028.2">
    <property type="nucleotide sequence ID" value="XM_024099260.2"/>
</dbReference>
<dbReference type="OrthoDB" id="299997at2759"/>
<dbReference type="InterPro" id="IPR013694">
    <property type="entry name" value="VIT"/>
</dbReference>
<dbReference type="PROSITE" id="PS50234">
    <property type="entry name" value="VWFA"/>
    <property type="match status" value="1"/>
</dbReference>
<dbReference type="Proteomes" id="UP001652582">
    <property type="component" value="Chromosome 4"/>
</dbReference>
<keyword evidence="4" id="KW-1185">Reference proteome</keyword>
<evidence type="ECO:0000313" key="4">
    <source>
        <dbReference type="Proteomes" id="UP001652582"/>
    </source>
</evidence>
<organism evidence="4 5">
    <name type="scientific">Bicyclus anynana</name>
    <name type="common">Squinting bush brown butterfly</name>
    <dbReference type="NCBI Taxonomy" id="110368"/>
    <lineage>
        <taxon>Eukaryota</taxon>
        <taxon>Metazoa</taxon>
        <taxon>Ecdysozoa</taxon>
        <taxon>Arthropoda</taxon>
        <taxon>Hexapoda</taxon>
        <taxon>Insecta</taxon>
        <taxon>Pterygota</taxon>
        <taxon>Neoptera</taxon>
        <taxon>Endopterygota</taxon>
        <taxon>Lepidoptera</taxon>
        <taxon>Glossata</taxon>
        <taxon>Ditrysia</taxon>
        <taxon>Papilionoidea</taxon>
        <taxon>Nymphalidae</taxon>
        <taxon>Satyrinae</taxon>
        <taxon>Satyrini</taxon>
        <taxon>Mycalesina</taxon>
        <taxon>Bicyclus</taxon>
    </lineage>
</organism>
<dbReference type="Pfam" id="PF08487">
    <property type="entry name" value="VIT"/>
    <property type="match status" value="1"/>
</dbReference>
<keyword evidence="1" id="KW-0732">Signal</keyword>
<dbReference type="AlphaFoldDB" id="A0A6J1PBL5"/>
<evidence type="ECO:0000256" key="1">
    <source>
        <dbReference type="SAM" id="SignalP"/>
    </source>
</evidence>
<proteinExistence type="predicted"/>
<dbReference type="InterPro" id="IPR002035">
    <property type="entry name" value="VWF_A"/>
</dbReference>
<evidence type="ECO:0000259" key="3">
    <source>
        <dbReference type="PROSITE" id="PS51468"/>
    </source>
</evidence>
<gene>
    <name evidence="5" type="primary">LOC112058426</name>
</gene>
<dbReference type="InterPro" id="IPR036465">
    <property type="entry name" value="vWFA_dom_sf"/>
</dbReference>
<feature type="signal peptide" evidence="1">
    <location>
        <begin position="1"/>
        <end position="20"/>
    </location>
</feature>
<dbReference type="KEGG" id="bany:112058426"/>
<feature type="domain" description="VWFA" evidence="2">
    <location>
        <begin position="310"/>
        <end position="526"/>
    </location>
</feature>
<protein>
    <submittedName>
        <fullName evidence="5">Inter-alpha-trypsin inhibitor heavy chain H3</fullName>
    </submittedName>
</protein>
<dbReference type="SMART" id="SM00609">
    <property type="entry name" value="VIT"/>
    <property type="match status" value="1"/>
</dbReference>
<reference evidence="5" key="1">
    <citation type="submission" date="2025-08" db="UniProtKB">
        <authorList>
            <consortium name="RefSeq"/>
        </authorList>
    </citation>
    <scope>IDENTIFICATION</scope>
</reference>
<dbReference type="Pfam" id="PF00092">
    <property type="entry name" value="VWA"/>
    <property type="match status" value="1"/>
</dbReference>